<evidence type="ECO:0000256" key="3">
    <source>
        <dbReference type="ARBA" id="ARBA00004931"/>
    </source>
</evidence>
<comment type="pathway">
    <text evidence="2">Amino-acid biosynthesis; L-isoleucine biosynthesis; L-isoleucine from 2-oxobutanoate: step 4/4.</text>
</comment>
<dbReference type="SUPFAM" id="SSF56752">
    <property type="entry name" value="D-aminoacid aminotransferase-like PLP-dependent enzymes"/>
    <property type="match status" value="1"/>
</dbReference>
<evidence type="ECO:0000256" key="7">
    <source>
        <dbReference type="ARBA" id="ARBA00022605"/>
    </source>
</evidence>
<evidence type="ECO:0000256" key="5">
    <source>
        <dbReference type="ARBA" id="ARBA00009320"/>
    </source>
</evidence>
<evidence type="ECO:0000256" key="17">
    <source>
        <dbReference type="RuleBase" id="RU004517"/>
    </source>
</evidence>
<accession>A0A368VR36</accession>
<dbReference type="InterPro" id="IPR005786">
    <property type="entry name" value="B_amino_transII"/>
</dbReference>
<dbReference type="InterPro" id="IPR018300">
    <property type="entry name" value="Aminotrans_IV_CS"/>
</dbReference>
<dbReference type="GO" id="GO:0009097">
    <property type="term" value="P:isoleucine biosynthetic process"/>
    <property type="evidence" value="ECO:0007669"/>
    <property type="project" value="UniProtKB-UniPathway"/>
</dbReference>
<dbReference type="GO" id="GO:0052656">
    <property type="term" value="F:L-isoleucine-2-oxoglutarate transaminase activity"/>
    <property type="evidence" value="ECO:0007669"/>
    <property type="project" value="RHEA"/>
</dbReference>
<dbReference type="EC" id="2.6.1.42" evidence="17"/>
<comment type="catalytic activity">
    <reaction evidence="11 17">
        <text>L-valine + 2-oxoglutarate = 3-methyl-2-oxobutanoate + L-glutamate</text>
        <dbReference type="Rhea" id="RHEA:24813"/>
        <dbReference type="ChEBI" id="CHEBI:11851"/>
        <dbReference type="ChEBI" id="CHEBI:16810"/>
        <dbReference type="ChEBI" id="CHEBI:29985"/>
        <dbReference type="ChEBI" id="CHEBI:57762"/>
        <dbReference type="EC" id="2.6.1.42"/>
    </reaction>
</comment>
<dbReference type="AlphaFoldDB" id="A0A368VR36"/>
<organism evidence="18 19">
    <name type="scientific">Halopolyspora algeriensis</name>
    <dbReference type="NCBI Taxonomy" id="1500506"/>
    <lineage>
        <taxon>Bacteria</taxon>
        <taxon>Bacillati</taxon>
        <taxon>Actinomycetota</taxon>
        <taxon>Actinomycetes</taxon>
        <taxon>Actinomycetes incertae sedis</taxon>
        <taxon>Halopolyspora</taxon>
    </lineage>
</organism>
<comment type="similarity">
    <text evidence="5 15">Belongs to the class-IV pyridoxal-phosphate-dependent aminotransferase family.</text>
</comment>
<keyword evidence="19" id="KW-1185">Reference proteome</keyword>
<dbReference type="GO" id="GO:0009099">
    <property type="term" value="P:L-valine biosynthetic process"/>
    <property type="evidence" value="ECO:0007669"/>
    <property type="project" value="UniProtKB-UniPathway"/>
</dbReference>
<evidence type="ECO:0000256" key="14">
    <source>
        <dbReference type="PIRSR" id="PIRSR006468-1"/>
    </source>
</evidence>
<dbReference type="GO" id="GO:0052654">
    <property type="term" value="F:L-leucine-2-oxoglutarate transaminase activity"/>
    <property type="evidence" value="ECO:0007669"/>
    <property type="project" value="RHEA"/>
</dbReference>
<dbReference type="UniPathway" id="UPA00048">
    <property type="reaction ID" value="UER00073"/>
</dbReference>
<evidence type="ECO:0000256" key="8">
    <source>
        <dbReference type="ARBA" id="ARBA00022679"/>
    </source>
</evidence>
<dbReference type="NCBIfam" id="TIGR01123">
    <property type="entry name" value="ilvE_II"/>
    <property type="match status" value="1"/>
</dbReference>
<evidence type="ECO:0000256" key="12">
    <source>
        <dbReference type="ARBA" id="ARBA00048798"/>
    </source>
</evidence>
<evidence type="ECO:0000256" key="2">
    <source>
        <dbReference type="ARBA" id="ARBA00004824"/>
    </source>
</evidence>
<dbReference type="PANTHER" id="PTHR11825:SF44">
    <property type="entry name" value="BRANCHED-CHAIN-AMINO-ACID AMINOTRANSFERASE"/>
    <property type="match status" value="1"/>
</dbReference>
<dbReference type="Gene3D" id="3.20.10.10">
    <property type="entry name" value="D-amino Acid Aminotransferase, subunit A, domain 2"/>
    <property type="match status" value="1"/>
</dbReference>
<dbReference type="Proteomes" id="UP000253495">
    <property type="component" value="Unassembled WGS sequence"/>
</dbReference>
<evidence type="ECO:0000256" key="4">
    <source>
        <dbReference type="ARBA" id="ARBA00005072"/>
    </source>
</evidence>
<dbReference type="PIRSF" id="PIRSF006468">
    <property type="entry name" value="BCAT1"/>
    <property type="match status" value="1"/>
</dbReference>
<dbReference type="EMBL" id="QPJC01000005">
    <property type="protein sequence ID" value="RCW44078.1"/>
    <property type="molecule type" value="Genomic_DNA"/>
</dbReference>
<evidence type="ECO:0000256" key="13">
    <source>
        <dbReference type="ARBA" id="ARBA00049229"/>
    </source>
</evidence>
<dbReference type="PROSITE" id="PS00770">
    <property type="entry name" value="AA_TRANSFER_CLASS_4"/>
    <property type="match status" value="1"/>
</dbReference>
<evidence type="ECO:0000313" key="19">
    <source>
        <dbReference type="Proteomes" id="UP000253495"/>
    </source>
</evidence>
<dbReference type="GO" id="GO:0052655">
    <property type="term" value="F:L-valine-2-oxoglutarate transaminase activity"/>
    <property type="evidence" value="ECO:0007669"/>
    <property type="project" value="RHEA"/>
</dbReference>
<dbReference type="InterPro" id="IPR036038">
    <property type="entry name" value="Aminotransferase-like"/>
</dbReference>
<evidence type="ECO:0000256" key="1">
    <source>
        <dbReference type="ARBA" id="ARBA00001933"/>
    </source>
</evidence>
<dbReference type="Pfam" id="PF01063">
    <property type="entry name" value="Aminotran_4"/>
    <property type="match status" value="1"/>
</dbReference>
<keyword evidence="7 17" id="KW-0028">Amino-acid biosynthesis</keyword>
<evidence type="ECO:0000313" key="18">
    <source>
        <dbReference type="EMBL" id="RCW44078.1"/>
    </source>
</evidence>
<dbReference type="GO" id="GO:0009098">
    <property type="term" value="P:L-leucine biosynthetic process"/>
    <property type="evidence" value="ECO:0007669"/>
    <property type="project" value="UniProtKB-UniPathway"/>
</dbReference>
<dbReference type="UniPathway" id="UPA00047">
    <property type="reaction ID" value="UER00058"/>
</dbReference>
<evidence type="ECO:0000256" key="6">
    <source>
        <dbReference type="ARBA" id="ARBA00022576"/>
    </source>
</evidence>
<name>A0A368VR36_9ACTN</name>
<gene>
    <name evidence="18" type="ORF">DFQ14_105223</name>
</gene>
<comment type="pathway">
    <text evidence="3">Amino-acid biosynthesis; L-valine biosynthesis; L-valine from pyruvate: step 4/4.</text>
</comment>
<feature type="modified residue" description="N6-(pyridoxal phosphate)lysine" evidence="14">
    <location>
        <position position="219"/>
    </location>
</feature>
<comment type="caution">
    <text evidence="18">The sequence shown here is derived from an EMBL/GenBank/DDBJ whole genome shotgun (WGS) entry which is preliminary data.</text>
</comment>
<evidence type="ECO:0000256" key="11">
    <source>
        <dbReference type="ARBA" id="ARBA00048212"/>
    </source>
</evidence>
<keyword evidence="9 16" id="KW-0663">Pyridoxal phosphate</keyword>
<dbReference type="PANTHER" id="PTHR11825">
    <property type="entry name" value="SUBGROUP IIII AMINOTRANSFERASE"/>
    <property type="match status" value="1"/>
</dbReference>
<dbReference type="CDD" id="cd01557">
    <property type="entry name" value="BCAT_beta_family"/>
    <property type="match status" value="1"/>
</dbReference>
<sequence>MVSRFPLLERARYGTHMSELLSFSRTSNPQPTTAQRRTEILANPGFGQHFTDHMITIRWSGARGWHDARLEPYHSIELDPATTVLHYGQAIFEGLKAYRQPDGSVASFRPEANAARFRSSARRLAMPELPDELFLDSLRELVAVDGHWVPEEGESSLYLRPFMISTEASLGVNRPSDSYLYMLIASPAGSYFSGGIKPVTVWLSHEYVRAAPGGTGAAKFAGNYAASFLAQAQASEQGCDQVVWLDAAERRAVEEMGGMNLFFVFGSGADARLVTPELSGSLLPGITRSSLLRLGEELGMQVEERRITTEEWEKKAASGELTEVFACGTAAVITPVGHVKHSEGEFTIGDGRPGAVTMSLREKLTGIQQGVLTDTNGWMTPLV</sequence>
<keyword evidence="10 17" id="KW-0100">Branched-chain amino acid biosynthesis</keyword>
<comment type="catalytic activity">
    <reaction evidence="13 17">
        <text>L-leucine + 2-oxoglutarate = 4-methyl-2-oxopentanoate + L-glutamate</text>
        <dbReference type="Rhea" id="RHEA:18321"/>
        <dbReference type="ChEBI" id="CHEBI:16810"/>
        <dbReference type="ChEBI" id="CHEBI:17865"/>
        <dbReference type="ChEBI" id="CHEBI:29985"/>
        <dbReference type="ChEBI" id="CHEBI:57427"/>
        <dbReference type="EC" id="2.6.1.42"/>
    </reaction>
</comment>
<dbReference type="InterPro" id="IPR043132">
    <property type="entry name" value="BCAT-like_C"/>
</dbReference>
<evidence type="ECO:0000256" key="15">
    <source>
        <dbReference type="RuleBase" id="RU004106"/>
    </source>
</evidence>
<comment type="pathway">
    <text evidence="4">Amino-acid biosynthesis; L-leucine biosynthesis; L-leucine from 3-methyl-2-oxobutanoate: step 4/4.</text>
</comment>
<dbReference type="Gene3D" id="3.30.470.10">
    <property type="match status" value="1"/>
</dbReference>
<dbReference type="InterPro" id="IPR001544">
    <property type="entry name" value="Aminotrans_IV"/>
</dbReference>
<proteinExistence type="inferred from homology"/>
<dbReference type="UniPathway" id="UPA00049">
    <property type="reaction ID" value="UER00062"/>
</dbReference>
<dbReference type="InterPro" id="IPR033939">
    <property type="entry name" value="BCAT_family"/>
</dbReference>
<keyword evidence="6 17" id="KW-0032">Aminotransferase</keyword>
<dbReference type="NCBIfam" id="NF009897">
    <property type="entry name" value="PRK13357.1"/>
    <property type="match status" value="1"/>
</dbReference>
<evidence type="ECO:0000256" key="16">
    <source>
        <dbReference type="RuleBase" id="RU004516"/>
    </source>
</evidence>
<evidence type="ECO:0000256" key="10">
    <source>
        <dbReference type="ARBA" id="ARBA00023304"/>
    </source>
</evidence>
<evidence type="ECO:0000256" key="9">
    <source>
        <dbReference type="ARBA" id="ARBA00022898"/>
    </source>
</evidence>
<protein>
    <recommendedName>
        <fullName evidence="17">Branched-chain-amino-acid aminotransferase</fullName>
        <ecNumber evidence="17">2.6.1.42</ecNumber>
    </recommendedName>
</protein>
<comment type="catalytic activity">
    <reaction evidence="12 17">
        <text>L-isoleucine + 2-oxoglutarate = (S)-3-methyl-2-oxopentanoate + L-glutamate</text>
        <dbReference type="Rhea" id="RHEA:24801"/>
        <dbReference type="ChEBI" id="CHEBI:16810"/>
        <dbReference type="ChEBI" id="CHEBI:29985"/>
        <dbReference type="ChEBI" id="CHEBI:35146"/>
        <dbReference type="ChEBI" id="CHEBI:58045"/>
        <dbReference type="EC" id="2.6.1.42"/>
    </reaction>
</comment>
<keyword evidence="8 17" id="KW-0808">Transferase</keyword>
<reference evidence="18 19" key="1">
    <citation type="submission" date="2018-07" db="EMBL/GenBank/DDBJ databases">
        <title>Genomic Encyclopedia of Type Strains, Phase III (KMG-III): the genomes of soil and plant-associated and newly described type strains.</title>
        <authorList>
            <person name="Whitman W."/>
        </authorList>
    </citation>
    <scope>NUCLEOTIDE SEQUENCE [LARGE SCALE GENOMIC DNA]</scope>
    <source>
        <strain evidence="18 19">CECT 8575</strain>
    </source>
</reference>
<dbReference type="InterPro" id="IPR043131">
    <property type="entry name" value="BCAT-like_N"/>
</dbReference>
<comment type="cofactor">
    <cofactor evidence="1 16">
        <name>pyridoxal 5'-phosphate</name>
        <dbReference type="ChEBI" id="CHEBI:597326"/>
    </cofactor>
</comment>